<evidence type="ECO:0000256" key="1">
    <source>
        <dbReference type="SAM" id="Phobius"/>
    </source>
</evidence>
<dbReference type="AlphaFoldDB" id="A0A2P2M7Z7"/>
<protein>
    <submittedName>
        <fullName evidence="2">Uncharacterized protein</fullName>
    </submittedName>
</protein>
<accession>A0A2P2M7Z7</accession>
<reference evidence="2" key="1">
    <citation type="submission" date="2018-02" db="EMBL/GenBank/DDBJ databases">
        <title>Rhizophora mucronata_Transcriptome.</title>
        <authorList>
            <person name="Meera S.P."/>
            <person name="Sreeshan A."/>
            <person name="Augustine A."/>
        </authorList>
    </citation>
    <scope>NUCLEOTIDE SEQUENCE</scope>
    <source>
        <tissue evidence="2">Leaf</tissue>
    </source>
</reference>
<proteinExistence type="predicted"/>
<organism evidence="2">
    <name type="scientific">Rhizophora mucronata</name>
    <name type="common">Asiatic mangrove</name>
    <dbReference type="NCBI Taxonomy" id="61149"/>
    <lineage>
        <taxon>Eukaryota</taxon>
        <taxon>Viridiplantae</taxon>
        <taxon>Streptophyta</taxon>
        <taxon>Embryophyta</taxon>
        <taxon>Tracheophyta</taxon>
        <taxon>Spermatophyta</taxon>
        <taxon>Magnoliopsida</taxon>
        <taxon>eudicotyledons</taxon>
        <taxon>Gunneridae</taxon>
        <taxon>Pentapetalae</taxon>
        <taxon>rosids</taxon>
        <taxon>fabids</taxon>
        <taxon>Malpighiales</taxon>
        <taxon>Rhizophoraceae</taxon>
        <taxon>Rhizophora</taxon>
    </lineage>
</organism>
<dbReference type="EMBL" id="GGEC01045811">
    <property type="protein sequence ID" value="MBX26295.1"/>
    <property type="molecule type" value="Transcribed_RNA"/>
</dbReference>
<keyword evidence="1" id="KW-1133">Transmembrane helix</keyword>
<keyword evidence="1" id="KW-0812">Transmembrane</keyword>
<evidence type="ECO:0000313" key="2">
    <source>
        <dbReference type="EMBL" id="MBX26295.1"/>
    </source>
</evidence>
<sequence>MLTIGLLSRDLILTLMDQILEAQHVLQLFRASNLLLQMLVILVLLYPGRVRHIIYLKIISLTLRLRETGFLKLVVISK</sequence>
<feature type="transmembrane region" description="Helical" evidence="1">
    <location>
        <begin position="28"/>
        <end position="47"/>
    </location>
</feature>
<name>A0A2P2M7Z7_RHIMU</name>
<keyword evidence="1" id="KW-0472">Membrane</keyword>